<name>A0A4C1Y6T2_EUMVA</name>
<keyword evidence="2" id="KW-1185">Reference proteome</keyword>
<evidence type="ECO:0000313" key="2">
    <source>
        <dbReference type="Proteomes" id="UP000299102"/>
    </source>
</evidence>
<dbReference type="AlphaFoldDB" id="A0A4C1Y6T2"/>
<proteinExistence type="predicted"/>
<reference evidence="1 2" key="1">
    <citation type="journal article" date="2019" name="Commun. Biol.">
        <title>The bagworm genome reveals a unique fibroin gene that provides high tensile strength.</title>
        <authorList>
            <person name="Kono N."/>
            <person name="Nakamura H."/>
            <person name="Ohtoshi R."/>
            <person name="Tomita M."/>
            <person name="Numata K."/>
            <person name="Arakawa K."/>
        </authorList>
    </citation>
    <scope>NUCLEOTIDE SEQUENCE [LARGE SCALE GENOMIC DNA]</scope>
</reference>
<comment type="caution">
    <text evidence="1">The sequence shown here is derived from an EMBL/GenBank/DDBJ whole genome shotgun (WGS) entry which is preliminary data.</text>
</comment>
<dbReference type="Proteomes" id="UP000299102">
    <property type="component" value="Unassembled WGS sequence"/>
</dbReference>
<protein>
    <submittedName>
        <fullName evidence="1">Uncharacterized protein</fullName>
    </submittedName>
</protein>
<accession>A0A4C1Y6T2</accession>
<organism evidence="1 2">
    <name type="scientific">Eumeta variegata</name>
    <name type="common">Bagworm moth</name>
    <name type="synonym">Eumeta japonica</name>
    <dbReference type="NCBI Taxonomy" id="151549"/>
    <lineage>
        <taxon>Eukaryota</taxon>
        <taxon>Metazoa</taxon>
        <taxon>Ecdysozoa</taxon>
        <taxon>Arthropoda</taxon>
        <taxon>Hexapoda</taxon>
        <taxon>Insecta</taxon>
        <taxon>Pterygota</taxon>
        <taxon>Neoptera</taxon>
        <taxon>Endopterygota</taxon>
        <taxon>Lepidoptera</taxon>
        <taxon>Glossata</taxon>
        <taxon>Ditrysia</taxon>
        <taxon>Tineoidea</taxon>
        <taxon>Psychidae</taxon>
        <taxon>Oiketicinae</taxon>
        <taxon>Eumeta</taxon>
    </lineage>
</organism>
<gene>
    <name evidence="1" type="ORF">EVAR_52298_1</name>
</gene>
<dbReference type="EMBL" id="BGZK01001069">
    <property type="protein sequence ID" value="GBP70279.1"/>
    <property type="molecule type" value="Genomic_DNA"/>
</dbReference>
<sequence>MKALSIILPTRRKKSVLRVDCEGKSEVRAYAAITGNAVILSLLKCKIIFDFALMSRLKSTVILSLNPPKPYQLMCARRQPEEYQFGAYLVVFVDASSQVSRRLSRDHLVAL</sequence>
<evidence type="ECO:0000313" key="1">
    <source>
        <dbReference type="EMBL" id="GBP70279.1"/>
    </source>
</evidence>